<feature type="domain" description="Thioesterase" evidence="2">
    <location>
        <begin position="52"/>
        <end position="125"/>
    </location>
</feature>
<evidence type="ECO:0000256" key="1">
    <source>
        <dbReference type="ARBA" id="ARBA00022801"/>
    </source>
</evidence>
<dbReference type="CDD" id="cd03443">
    <property type="entry name" value="PaaI_thioesterase"/>
    <property type="match status" value="1"/>
</dbReference>
<protein>
    <submittedName>
        <fullName evidence="3">PaaI family thioesterase</fullName>
    </submittedName>
</protein>
<evidence type="ECO:0000259" key="2">
    <source>
        <dbReference type="Pfam" id="PF03061"/>
    </source>
</evidence>
<dbReference type="EMBL" id="CP098747">
    <property type="protein sequence ID" value="USG59899.1"/>
    <property type="molecule type" value="Genomic_DNA"/>
</dbReference>
<evidence type="ECO:0000313" key="3">
    <source>
        <dbReference type="EMBL" id="USG59899.1"/>
    </source>
</evidence>
<dbReference type="InterPro" id="IPR029069">
    <property type="entry name" value="HotDog_dom_sf"/>
</dbReference>
<proteinExistence type="predicted"/>
<dbReference type="RefSeq" id="WP_251932669.1">
    <property type="nucleotide sequence ID" value="NZ_CP098747.1"/>
</dbReference>
<dbReference type="InterPro" id="IPR006683">
    <property type="entry name" value="Thioestr_dom"/>
</dbReference>
<reference evidence="3" key="1">
    <citation type="submission" date="2022-06" db="EMBL/GenBank/DDBJ databases">
        <title>Sneathiella actinostolidae sp. nov., isolated from a sea anemonein the Western Pacific Ocean.</title>
        <authorList>
            <person name="Wei M.J."/>
        </authorList>
    </citation>
    <scope>NUCLEOTIDE SEQUENCE</scope>
    <source>
        <strain evidence="3">PHK-P5</strain>
    </source>
</reference>
<dbReference type="InterPro" id="IPR003736">
    <property type="entry name" value="PAAI_dom"/>
</dbReference>
<gene>
    <name evidence="3" type="ORF">NBZ79_11995</name>
</gene>
<dbReference type="NCBIfam" id="TIGR00369">
    <property type="entry name" value="unchar_dom_1"/>
    <property type="match status" value="1"/>
</dbReference>
<keyword evidence="1" id="KW-0378">Hydrolase</keyword>
<dbReference type="SUPFAM" id="SSF54637">
    <property type="entry name" value="Thioesterase/thiol ester dehydrase-isomerase"/>
    <property type="match status" value="1"/>
</dbReference>
<keyword evidence="4" id="KW-1185">Reference proteome</keyword>
<name>A0ABY4W3M6_9PROT</name>
<sequence length="137" mass="15080">MSELSIKDAEDFYEKAFPPWVKALDISFTHVEKNGVTLRIPASPALNRMDGIMCGQAIMALADTAMVFSVAAFVGEFINMTTINLQTSFLRPVVDSELFADARIIKPGRTIMYGEVNLHTGNTEKPVGHVIGNFMLL</sequence>
<dbReference type="Proteomes" id="UP001056291">
    <property type="component" value="Chromosome"/>
</dbReference>
<accession>A0ABY4W3M6</accession>
<evidence type="ECO:0000313" key="4">
    <source>
        <dbReference type="Proteomes" id="UP001056291"/>
    </source>
</evidence>
<dbReference type="Gene3D" id="3.10.129.10">
    <property type="entry name" value="Hotdog Thioesterase"/>
    <property type="match status" value="1"/>
</dbReference>
<dbReference type="Pfam" id="PF03061">
    <property type="entry name" value="4HBT"/>
    <property type="match status" value="1"/>
</dbReference>
<organism evidence="3 4">
    <name type="scientific">Sneathiella marina</name>
    <dbReference type="NCBI Taxonomy" id="2950108"/>
    <lineage>
        <taxon>Bacteria</taxon>
        <taxon>Pseudomonadati</taxon>
        <taxon>Pseudomonadota</taxon>
        <taxon>Alphaproteobacteria</taxon>
        <taxon>Sneathiellales</taxon>
        <taxon>Sneathiellaceae</taxon>
        <taxon>Sneathiella</taxon>
    </lineage>
</organism>